<evidence type="ECO:0000256" key="2">
    <source>
        <dbReference type="ARBA" id="ARBA00022475"/>
    </source>
</evidence>
<organism evidence="7">
    <name type="scientific">hydrothermal vent metagenome</name>
    <dbReference type="NCBI Taxonomy" id="652676"/>
    <lineage>
        <taxon>unclassified sequences</taxon>
        <taxon>metagenomes</taxon>
        <taxon>ecological metagenomes</taxon>
    </lineage>
</organism>
<dbReference type="Pfam" id="PF01943">
    <property type="entry name" value="Polysacc_synt"/>
    <property type="match status" value="1"/>
</dbReference>
<feature type="transmembrane region" description="Helical" evidence="6">
    <location>
        <begin position="164"/>
        <end position="182"/>
    </location>
</feature>
<protein>
    <submittedName>
        <fullName evidence="7">Uncharacterized protein</fullName>
    </submittedName>
</protein>
<evidence type="ECO:0000256" key="1">
    <source>
        <dbReference type="ARBA" id="ARBA00004651"/>
    </source>
</evidence>
<feature type="transmembrane region" description="Helical" evidence="6">
    <location>
        <begin position="203"/>
        <end position="220"/>
    </location>
</feature>
<dbReference type="PANTHER" id="PTHR30250:SF31">
    <property type="entry name" value="INNER MEMBRANE PROTEIN YGHQ"/>
    <property type="match status" value="1"/>
</dbReference>
<feature type="transmembrane region" description="Helical" evidence="6">
    <location>
        <begin position="323"/>
        <end position="341"/>
    </location>
</feature>
<dbReference type="AlphaFoldDB" id="A0A3B1BIE6"/>
<proteinExistence type="predicted"/>
<accession>A0A3B1BIE6</accession>
<name>A0A3B1BIE6_9ZZZZ</name>
<gene>
    <name evidence="7" type="ORF">MNBD_ALPHA03-2011</name>
</gene>
<feature type="transmembrane region" description="Helical" evidence="6">
    <location>
        <begin position="36"/>
        <end position="54"/>
    </location>
</feature>
<keyword evidence="4 6" id="KW-1133">Transmembrane helix</keyword>
<feature type="transmembrane region" description="Helical" evidence="6">
    <location>
        <begin position="75"/>
        <end position="99"/>
    </location>
</feature>
<keyword evidence="3 6" id="KW-0812">Transmembrane</keyword>
<dbReference type="EMBL" id="UOFW01000101">
    <property type="protein sequence ID" value="VAX04647.1"/>
    <property type="molecule type" value="Genomic_DNA"/>
</dbReference>
<feature type="transmembrane region" description="Helical" evidence="6">
    <location>
        <begin position="7"/>
        <end position="30"/>
    </location>
</feature>
<evidence type="ECO:0000256" key="3">
    <source>
        <dbReference type="ARBA" id="ARBA00022692"/>
    </source>
</evidence>
<feature type="transmembrane region" description="Helical" evidence="6">
    <location>
        <begin position="246"/>
        <end position="266"/>
    </location>
</feature>
<feature type="transmembrane region" description="Helical" evidence="6">
    <location>
        <begin position="105"/>
        <end position="125"/>
    </location>
</feature>
<feature type="transmembrane region" description="Helical" evidence="6">
    <location>
        <begin position="378"/>
        <end position="400"/>
    </location>
</feature>
<comment type="subcellular location">
    <subcellularLocation>
        <location evidence="1">Cell membrane</location>
        <topology evidence="1">Multi-pass membrane protein</topology>
    </subcellularLocation>
</comment>
<feature type="transmembrane region" description="Helical" evidence="6">
    <location>
        <begin position="137"/>
        <end position="158"/>
    </location>
</feature>
<feature type="transmembrane region" description="Helical" evidence="6">
    <location>
        <begin position="436"/>
        <end position="459"/>
    </location>
</feature>
<reference evidence="7" key="1">
    <citation type="submission" date="2018-06" db="EMBL/GenBank/DDBJ databases">
        <authorList>
            <person name="Zhirakovskaya E."/>
        </authorList>
    </citation>
    <scope>NUCLEOTIDE SEQUENCE</scope>
</reference>
<dbReference type="InterPro" id="IPR002797">
    <property type="entry name" value="Polysacc_synth"/>
</dbReference>
<dbReference type="InterPro" id="IPR050833">
    <property type="entry name" value="Poly_Biosynth_Transport"/>
</dbReference>
<evidence type="ECO:0000256" key="6">
    <source>
        <dbReference type="SAM" id="Phobius"/>
    </source>
</evidence>
<feature type="transmembrane region" description="Helical" evidence="6">
    <location>
        <begin position="353"/>
        <end position="372"/>
    </location>
</feature>
<evidence type="ECO:0000313" key="7">
    <source>
        <dbReference type="EMBL" id="VAX04647.1"/>
    </source>
</evidence>
<feature type="transmembrane region" description="Helical" evidence="6">
    <location>
        <begin position="287"/>
        <end position="311"/>
    </location>
</feature>
<keyword evidence="5 6" id="KW-0472">Membrane</keyword>
<dbReference type="GO" id="GO:0005886">
    <property type="term" value="C:plasma membrane"/>
    <property type="evidence" value="ECO:0007669"/>
    <property type="project" value="UniProtKB-SubCell"/>
</dbReference>
<dbReference type="PANTHER" id="PTHR30250">
    <property type="entry name" value="PST FAMILY PREDICTED COLANIC ACID TRANSPORTER"/>
    <property type="match status" value="1"/>
</dbReference>
<evidence type="ECO:0000256" key="5">
    <source>
        <dbReference type="ARBA" id="ARBA00023136"/>
    </source>
</evidence>
<evidence type="ECO:0000256" key="4">
    <source>
        <dbReference type="ARBA" id="ARBA00022989"/>
    </source>
</evidence>
<keyword evidence="2" id="KW-1003">Cell membrane</keyword>
<feature type="transmembrane region" description="Helical" evidence="6">
    <location>
        <begin position="412"/>
        <end position="430"/>
    </location>
</feature>
<sequence>MLLRHSVIYLFSRGVPSLISFATIIVYTRLLSPEAYGQYALVVTGAILINAILYQWLGASLLRFFPRYLDNEADLLAAILGAFISVSLLVGVGGTLFAIMWWDFVWGGMIAIGILLVWTQAWFTINLEIVRSRLAPIRYGMISMLRAVLAFGLGVALVLWGYDAYGALTGLLVGFLVAGIWSSWGQWISFKEWRFNRELVKKLLNYGLPLTASFALSVVISSTDRFMLAGIISESATGLYAASQGLAYQAVVVPMTMVNLAAYPLILRTLESAGPDEARTQLRKNAILLLGIGLPVTAGFIILAPNIAKIFLGNEFQVAGIELIPWFAISALLAGARAYYFDLAFYLGKRTRVQIVVMGLAALLNVVLNLWLIPVYGLLGAVYATVSSHGIAVVLSAILGRWAFRLPAMFGDVIRLLFAVLVMVVVLFLLPTGEGILSLVLPITVGGVVYLGCVVIFNLGGVREVVIRFFSQGKNFYKSHQSR</sequence>